<keyword evidence="1" id="KW-0472">Membrane</keyword>
<dbReference type="InterPro" id="IPR025098">
    <property type="entry name" value="DUF4013"/>
</dbReference>
<feature type="transmembrane region" description="Helical" evidence="1">
    <location>
        <begin position="80"/>
        <end position="105"/>
    </location>
</feature>
<proteinExistence type="predicted"/>
<dbReference type="Proteomes" id="UP001320159">
    <property type="component" value="Unassembled WGS sequence"/>
</dbReference>
<keyword evidence="3" id="KW-1185">Reference proteome</keyword>
<keyword evidence="1" id="KW-1133">Transmembrane helix</keyword>
<dbReference type="EMBL" id="PGCK01000016">
    <property type="protein sequence ID" value="MCD1296263.1"/>
    <property type="molecule type" value="Genomic_DNA"/>
</dbReference>
<sequence length="226" mass="24599">MVKNDDFLETVVSSIRYAFSNMGSLLIGGIVLTLSLLIIGLPFFLGYMTRCIREIIRGNGVLPDWDGIGDIFVNGIRMTIIFLIYAAIYGLLAMVPAIPVLAFQYLGIGYLAWISTAIMILTLVILSSVFGVVFFASWVIFANTGSIKVAVAPHEIVALISKNPLGYLIAIIASASMVVLGGLSMALFVTIPWAVFIICSAISYIFAKYYQNTMNRTEYNGPQTGL</sequence>
<evidence type="ECO:0000313" key="3">
    <source>
        <dbReference type="Proteomes" id="UP001320159"/>
    </source>
</evidence>
<dbReference type="RefSeq" id="WP_230743253.1">
    <property type="nucleotide sequence ID" value="NZ_PGCK01000016.1"/>
</dbReference>
<reference evidence="2 3" key="1">
    <citation type="submission" date="2017-11" db="EMBL/GenBank/DDBJ databases">
        <title>Isolation and Characterization of Family Methanocellaceae Species from Potential Methane Hydrate Area Offshore Southwestern Taiwan.</title>
        <authorList>
            <person name="Zhang W.-L."/>
            <person name="Chen W.-C."/>
            <person name="Lai M.-C."/>
            <person name="Chen S.-C."/>
        </authorList>
    </citation>
    <scope>NUCLEOTIDE SEQUENCE [LARGE SCALE GENOMIC DNA]</scope>
    <source>
        <strain evidence="2 3">CWC-04</strain>
    </source>
</reference>
<evidence type="ECO:0000313" key="2">
    <source>
        <dbReference type="EMBL" id="MCD1296263.1"/>
    </source>
</evidence>
<evidence type="ECO:0008006" key="4">
    <source>
        <dbReference type="Google" id="ProtNLM"/>
    </source>
</evidence>
<feature type="transmembrane region" description="Helical" evidence="1">
    <location>
        <begin position="111"/>
        <end position="144"/>
    </location>
</feature>
<organism evidence="2 3">
    <name type="scientific">Methanooceanicella nereidis</name>
    <dbReference type="NCBI Taxonomy" id="2052831"/>
    <lineage>
        <taxon>Archaea</taxon>
        <taxon>Methanobacteriati</taxon>
        <taxon>Methanobacteriota</taxon>
        <taxon>Stenosarchaea group</taxon>
        <taxon>Methanomicrobia</taxon>
        <taxon>Methanocellales</taxon>
        <taxon>Methanocellaceae</taxon>
        <taxon>Methanooceanicella</taxon>
    </lineage>
</organism>
<feature type="transmembrane region" description="Helical" evidence="1">
    <location>
        <begin position="25"/>
        <end position="47"/>
    </location>
</feature>
<dbReference type="Pfam" id="PF13197">
    <property type="entry name" value="DUF4013"/>
    <property type="match status" value="1"/>
</dbReference>
<protein>
    <recommendedName>
        <fullName evidence="4">DUF4013 domain-containing protein</fullName>
    </recommendedName>
</protein>
<comment type="caution">
    <text evidence="2">The sequence shown here is derived from an EMBL/GenBank/DDBJ whole genome shotgun (WGS) entry which is preliminary data.</text>
</comment>
<accession>A0AAP2W7C1</accession>
<name>A0AAP2W7C1_9EURY</name>
<keyword evidence="1" id="KW-0812">Transmembrane</keyword>
<gene>
    <name evidence="2" type="ORF">CUJ83_14770</name>
</gene>
<dbReference type="AlphaFoldDB" id="A0AAP2W7C1"/>
<feature type="transmembrane region" description="Helical" evidence="1">
    <location>
        <begin position="165"/>
        <end position="185"/>
    </location>
</feature>
<feature type="transmembrane region" description="Helical" evidence="1">
    <location>
        <begin position="191"/>
        <end position="210"/>
    </location>
</feature>
<evidence type="ECO:0000256" key="1">
    <source>
        <dbReference type="SAM" id="Phobius"/>
    </source>
</evidence>